<evidence type="ECO:0008006" key="3">
    <source>
        <dbReference type="Google" id="ProtNLM"/>
    </source>
</evidence>
<dbReference type="OrthoDB" id="4532289at2"/>
<dbReference type="PANTHER" id="PTHR13696">
    <property type="entry name" value="P-LOOP CONTAINING NUCLEOSIDE TRIPHOSPHATE HYDROLASE"/>
    <property type="match status" value="1"/>
</dbReference>
<dbReference type="EMBL" id="MEHK01000005">
    <property type="protein sequence ID" value="OEJ21025.1"/>
    <property type="molecule type" value="Genomic_DNA"/>
</dbReference>
<dbReference type="SUPFAM" id="SSF52540">
    <property type="entry name" value="P-loop containing nucleoside triphosphate hydrolases"/>
    <property type="match status" value="1"/>
</dbReference>
<geneLocation type="plasmid" evidence="2">
    <name>pacmp1</name>
</geneLocation>
<sequence>MKISTLPRQQYKQLLREELLSIEELKAWIKSIGCLVIGVGMLKGGTGKTTATIFIALWIAWKLGLKVCVVDTDDNSQSVVNWLKVREALQDKVPFDHVVYDEKDEDGPELDEVIEHLKESFDVVIVDTGGAGKEAYWEVSKEAHLLILPVAPSGIEVIRIPPTIRQAARGSKANENTLRASVVMVKCDGRTSLPAEQRPAIASRIASAMEDVKQGDLVVSMPAEAFEISNSPDYPRFWETMPKPSHTEEWGMCLRHVLKEAAA</sequence>
<dbReference type="Gene3D" id="3.40.50.300">
    <property type="entry name" value="P-loop containing nucleotide triphosphate hydrolases"/>
    <property type="match status" value="1"/>
</dbReference>
<reference evidence="1 2" key="1">
    <citation type="submission" date="2016-08" db="EMBL/GenBank/DDBJ databases">
        <title>The complete genome of Streptomyces subrutilus 10-1-1.</title>
        <authorList>
            <person name="Chen X."/>
        </authorList>
    </citation>
    <scope>NUCLEOTIDE SEQUENCE [LARGE SCALE GENOMIC DNA]</scope>
    <source>
        <strain evidence="1 2">10-1-1</strain>
        <plasmid evidence="2">pacmp1</plasmid>
    </source>
</reference>
<evidence type="ECO:0000313" key="2">
    <source>
        <dbReference type="Proteomes" id="UP000095705"/>
    </source>
</evidence>
<dbReference type="RefSeq" id="WP_069917913.1">
    <property type="nucleotide sequence ID" value="NZ_CM007203.1"/>
</dbReference>
<accession>A0A1E5NXT8</accession>
<comment type="caution">
    <text evidence="1">The sequence shown here is derived from an EMBL/GenBank/DDBJ whole genome shotgun (WGS) entry which is preliminary data.</text>
</comment>
<evidence type="ECO:0000313" key="1">
    <source>
        <dbReference type="EMBL" id="OEJ21025.1"/>
    </source>
</evidence>
<name>A0A1E5NXT8_9ACTN</name>
<dbReference type="PANTHER" id="PTHR13696:SF99">
    <property type="entry name" value="COBYRINIC ACID AC-DIAMIDE SYNTHASE"/>
    <property type="match status" value="1"/>
</dbReference>
<dbReference type="InterPro" id="IPR027417">
    <property type="entry name" value="P-loop_NTPase"/>
</dbReference>
<dbReference type="AlphaFoldDB" id="A0A1E5NXT8"/>
<keyword evidence="2" id="KW-1185">Reference proteome</keyword>
<gene>
    <name evidence="1" type="ORF">BGK67_34580</name>
</gene>
<dbReference type="InterPro" id="IPR015223">
    <property type="entry name" value="MipZ"/>
</dbReference>
<dbReference type="Proteomes" id="UP000095705">
    <property type="component" value="Plasmid pACMP1"/>
</dbReference>
<organism evidence="1 2">
    <name type="scientific">Streptomyces subrutilus</name>
    <dbReference type="NCBI Taxonomy" id="36818"/>
    <lineage>
        <taxon>Bacteria</taxon>
        <taxon>Bacillati</taxon>
        <taxon>Actinomycetota</taxon>
        <taxon>Actinomycetes</taxon>
        <taxon>Kitasatosporales</taxon>
        <taxon>Streptomycetaceae</taxon>
        <taxon>Streptomyces</taxon>
    </lineage>
</organism>
<dbReference type="InterPro" id="IPR050678">
    <property type="entry name" value="DNA_Partitioning_ATPase"/>
</dbReference>
<dbReference type="Pfam" id="PF09140">
    <property type="entry name" value="MipZ"/>
    <property type="match status" value="1"/>
</dbReference>
<dbReference type="CDD" id="cd02042">
    <property type="entry name" value="ParAB_family"/>
    <property type="match status" value="1"/>
</dbReference>
<keyword evidence="1" id="KW-0614">Plasmid</keyword>
<proteinExistence type="predicted"/>
<protein>
    <recommendedName>
        <fullName evidence="3">ParA family protein</fullName>
    </recommendedName>
</protein>